<dbReference type="EMBL" id="CP031093">
    <property type="protein sequence ID" value="QCF27072.1"/>
    <property type="molecule type" value="Genomic_DNA"/>
</dbReference>
<keyword evidence="3" id="KW-1185">Reference proteome</keyword>
<keyword evidence="1" id="KW-0812">Transmembrane</keyword>
<organism evidence="2 3">
    <name type="scientific">Hydrocarboniclastica marina</name>
    <dbReference type="NCBI Taxonomy" id="2259620"/>
    <lineage>
        <taxon>Bacteria</taxon>
        <taxon>Pseudomonadati</taxon>
        <taxon>Pseudomonadota</taxon>
        <taxon>Gammaproteobacteria</taxon>
        <taxon>Alteromonadales</taxon>
        <taxon>Alteromonadaceae</taxon>
        <taxon>Hydrocarboniclastica</taxon>
    </lineage>
</organism>
<proteinExistence type="predicted"/>
<dbReference type="KEGG" id="hmi:soil367_14655"/>
<sequence>MVLARETTDRLSAGGFHSRVSWGSIFLGVVVALGVLFLLSLLGIALGLTVIDPIQESDPLAGVPLGSAIYFVVAHVIAFAVGGYAAGRLASSAWSSASLFHGTAVWALASFLILASVASGIGAVISGTTSMISTVSGGAAQAVRQAAPDSLNLPNFRDVELIMPDNFLESLPQDTQRRLQQQEITLQEIRSAGREAIQQAISNEEQERAKKMAVDTLGSIVSKPSSADTEINQLVEQLTGQGGLISEDDRQQAMATFTNRLNIEQQDAEAIVAQVQQGMSGIGQEVSQALQQAQEKASQMAKQVTDAIASAAWWAFIISLLALIAAIAGAMMGRPEKDRYGTA</sequence>
<keyword evidence="1" id="KW-0472">Membrane</keyword>
<gene>
    <name evidence="2" type="ORF">soil367_14655</name>
</gene>
<feature type="transmembrane region" description="Helical" evidence="1">
    <location>
        <begin position="311"/>
        <end position="331"/>
    </location>
</feature>
<name>A0A4P7XL26_9ALTE</name>
<dbReference type="AlphaFoldDB" id="A0A4P7XL26"/>
<dbReference type="RefSeq" id="WP_136549776.1">
    <property type="nucleotide sequence ID" value="NZ_CP031093.1"/>
</dbReference>
<evidence type="ECO:0000313" key="2">
    <source>
        <dbReference type="EMBL" id="QCF27072.1"/>
    </source>
</evidence>
<evidence type="ECO:0000256" key="1">
    <source>
        <dbReference type="SAM" id="Phobius"/>
    </source>
</evidence>
<keyword evidence="1" id="KW-1133">Transmembrane helix</keyword>
<dbReference type="Proteomes" id="UP000298049">
    <property type="component" value="Chromosome"/>
</dbReference>
<evidence type="ECO:0000313" key="3">
    <source>
        <dbReference type="Proteomes" id="UP000298049"/>
    </source>
</evidence>
<reference evidence="2 3" key="1">
    <citation type="submission" date="2018-07" db="EMBL/GenBank/DDBJ databases">
        <title>Marsedoiliclastica nanhaica gen. nov. sp. nov., a novel marine hydrocarbonoclastic bacterium isolated from an in-situ enriched hydrocarbon-degrading consortium in deep-sea sediment.</title>
        <authorList>
            <person name="Dong C."/>
            <person name="Ma T."/>
            <person name="Liu R."/>
            <person name="Shao Z."/>
        </authorList>
    </citation>
    <scope>NUCLEOTIDE SEQUENCE [LARGE SCALE GENOMIC DNA]</scope>
    <source>
        <strain evidence="3">soil36-7</strain>
    </source>
</reference>
<feature type="transmembrane region" description="Helical" evidence="1">
    <location>
        <begin position="68"/>
        <end position="87"/>
    </location>
</feature>
<protein>
    <recommendedName>
        <fullName evidence="4">CAP-Gly protein</fullName>
    </recommendedName>
</protein>
<feature type="transmembrane region" description="Helical" evidence="1">
    <location>
        <begin position="20"/>
        <end position="48"/>
    </location>
</feature>
<accession>A0A4P7XL26</accession>
<feature type="transmembrane region" description="Helical" evidence="1">
    <location>
        <begin position="99"/>
        <end position="125"/>
    </location>
</feature>
<evidence type="ECO:0008006" key="4">
    <source>
        <dbReference type="Google" id="ProtNLM"/>
    </source>
</evidence>